<name>A0A8H7DDD0_9AGAR</name>
<dbReference type="EMBL" id="JACAZH010000005">
    <property type="protein sequence ID" value="KAF7367963.1"/>
    <property type="molecule type" value="Genomic_DNA"/>
</dbReference>
<evidence type="ECO:0000313" key="1">
    <source>
        <dbReference type="EMBL" id="KAF7367963.1"/>
    </source>
</evidence>
<dbReference type="Proteomes" id="UP000623467">
    <property type="component" value="Unassembled WGS sequence"/>
</dbReference>
<evidence type="ECO:0000313" key="2">
    <source>
        <dbReference type="Proteomes" id="UP000623467"/>
    </source>
</evidence>
<gene>
    <name evidence="1" type="ORF">MSAN_00861500</name>
</gene>
<organism evidence="1 2">
    <name type="scientific">Mycena sanguinolenta</name>
    <dbReference type="NCBI Taxonomy" id="230812"/>
    <lineage>
        <taxon>Eukaryota</taxon>
        <taxon>Fungi</taxon>
        <taxon>Dikarya</taxon>
        <taxon>Basidiomycota</taxon>
        <taxon>Agaricomycotina</taxon>
        <taxon>Agaricomycetes</taxon>
        <taxon>Agaricomycetidae</taxon>
        <taxon>Agaricales</taxon>
        <taxon>Marasmiineae</taxon>
        <taxon>Mycenaceae</taxon>
        <taxon>Mycena</taxon>
    </lineage>
</organism>
<dbReference type="OrthoDB" id="3067587at2759"/>
<keyword evidence="2" id="KW-1185">Reference proteome</keyword>
<reference evidence="1" key="1">
    <citation type="submission" date="2020-05" db="EMBL/GenBank/DDBJ databases">
        <title>Mycena genomes resolve the evolution of fungal bioluminescence.</title>
        <authorList>
            <person name="Tsai I.J."/>
        </authorList>
    </citation>
    <scope>NUCLEOTIDE SEQUENCE</scope>
    <source>
        <strain evidence="1">160909Yilan</strain>
    </source>
</reference>
<accession>A0A8H7DDD0</accession>
<proteinExistence type="predicted"/>
<comment type="caution">
    <text evidence="1">The sequence shown here is derived from an EMBL/GenBank/DDBJ whole genome shotgun (WGS) entry which is preliminary data.</text>
</comment>
<protein>
    <submittedName>
        <fullName evidence="1">Uncharacterized protein</fullName>
    </submittedName>
</protein>
<dbReference type="AlphaFoldDB" id="A0A8H7DDD0"/>
<sequence length="175" mass="19396">MPRMHPSLSVANIAKLPPNIKTLAAAAASGSQKDTSSLIEKLPTVAPEHLPFLLPAFCSPLDSTRIDVVLSRFDSSGWESVKPDIVQVHSCMGGIGHLSTYNAIPTGAFVDLWQILWPWIRFLDEYEESLSGDKCLSSRSRYWRFLSLIRLMGRDEAAQELIDSTKGRWVVVGRG</sequence>